<dbReference type="SMART" id="SM00028">
    <property type="entry name" value="TPR"/>
    <property type="match status" value="1"/>
</dbReference>
<dbReference type="SUPFAM" id="SSF48452">
    <property type="entry name" value="TPR-like"/>
    <property type="match status" value="1"/>
</dbReference>
<keyword evidence="1" id="KW-0802">TPR repeat</keyword>
<keyword evidence="3" id="KW-1185">Reference proteome</keyword>
<dbReference type="Gene3D" id="1.25.40.10">
    <property type="entry name" value="Tetratricopeptide repeat domain"/>
    <property type="match status" value="1"/>
</dbReference>
<dbReference type="PROSITE" id="PS50005">
    <property type="entry name" value="TPR"/>
    <property type="match status" value="1"/>
</dbReference>
<dbReference type="InterPro" id="IPR011990">
    <property type="entry name" value="TPR-like_helical_dom_sf"/>
</dbReference>
<evidence type="ECO:0000256" key="1">
    <source>
        <dbReference type="PROSITE-ProRule" id="PRU00339"/>
    </source>
</evidence>
<organism evidence="2 3">
    <name type="scientific">Gracilibacillus salitolerans</name>
    <dbReference type="NCBI Taxonomy" id="2663022"/>
    <lineage>
        <taxon>Bacteria</taxon>
        <taxon>Bacillati</taxon>
        <taxon>Bacillota</taxon>
        <taxon>Bacilli</taxon>
        <taxon>Bacillales</taxon>
        <taxon>Bacillaceae</taxon>
        <taxon>Gracilibacillus</taxon>
    </lineage>
</organism>
<evidence type="ECO:0000313" key="2">
    <source>
        <dbReference type="EMBL" id="QGH33404.1"/>
    </source>
</evidence>
<dbReference type="Proteomes" id="UP000339690">
    <property type="component" value="Chromosome"/>
</dbReference>
<dbReference type="InterPro" id="IPR019734">
    <property type="entry name" value="TPR_rpt"/>
</dbReference>
<protein>
    <submittedName>
        <fullName evidence="2">Uncharacterized protein</fullName>
    </submittedName>
</protein>
<dbReference type="RefSeq" id="WP_153790444.1">
    <property type="nucleotide sequence ID" value="NZ_CP045915.1"/>
</dbReference>
<sequence>MMTTIQLMHNKKTMRFNVVQMTIYKQAKIVEATGQKNQSYHLFFYKDRYINAKKTTSIQLQSFLKNALQYGHTFAADHPLTKALLNEENAYRLTSNNQMVQKLTNKLNETEMLYVLAMFDNYVNEKKIEALCKKTFYNYRRNGQLKKAFRILANYVQIRPHDMFAKDMLHHFDFQKFKDQYQDIDQLTIEWSDPLYLESVYFEQNFPDPVINSVIQQYHIDNRKFDQLFLIYIKCSSLKAVAKLDGLAQELLSMQDQIVLWEEVLAEYPEPKEIIEKLVKLNGYQAILRHYLHHNEAIEDHELFEKALESVSTDQLTEDYQPLLQTLLTVYKDDAAQLERVLHLTIKKLLQHLPLKEIITSLKDTELPIMQKLRKMEKLTDNPDQQFALGEIYFDLEQYDQAIACFEWEMELTPDDPAPIQYLYKSYLAKGDKEQANTYKQLMVNIPS</sequence>
<feature type="repeat" description="TPR" evidence="1">
    <location>
        <begin position="383"/>
        <end position="416"/>
    </location>
</feature>
<reference evidence="2 3" key="1">
    <citation type="submission" date="2019-11" db="EMBL/GenBank/DDBJ databases">
        <title>Gracilibacillus salitolerans sp. nov., a moderate halophile isolated from a saline soil in northwest China.</title>
        <authorList>
            <person name="Gan L."/>
        </authorList>
    </citation>
    <scope>NUCLEOTIDE SEQUENCE [LARGE SCALE GENOMIC DNA]</scope>
    <source>
        <strain evidence="2 3">SCU50</strain>
    </source>
</reference>
<name>A0A5Q2TF31_9BACI</name>
<accession>A0A5Q2TF31</accession>
<dbReference type="AlphaFoldDB" id="A0A5Q2TF31"/>
<evidence type="ECO:0000313" key="3">
    <source>
        <dbReference type="Proteomes" id="UP000339690"/>
    </source>
</evidence>
<proteinExistence type="predicted"/>
<dbReference type="KEGG" id="grc:GI584_04840"/>
<dbReference type="EMBL" id="CP045915">
    <property type="protein sequence ID" value="QGH33404.1"/>
    <property type="molecule type" value="Genomic_DNA"/>
</dbReference>
<gene>
    <name evidence="2" type="ORF">GI584_04840</name>
</gene>